<dbReference type="AlphaFoldDB" id="A0A6N7Z4Z7"/>
<reference evidence="1 2" key="1">
    <citation type="submission" date="2019-11" db="EMBL/GenBank/DDBJ databases">
        <title>Draft genome of Amycolatopsis RM579.</title>
        <authorList>
            <person name="Duangmal K."/>
            <person name="Mingma R."/>
        </authorList>
    </citation>
    <scope>NUCLEOTIDE SEQUENCE [LARGE SCALE GENOMIC DNA]</scope>
    <source>
        <strain evidence="1 2">RM579</strain>
    </source>
</reference>
<dbReference type="Pfam" id="PF01042">
    <property type="entry name" value="Ribonuc_L-PSP"/>
    <property type="match status" value="1"/>
</dbReference>
<sequence length="118" mass="12619">MDPRLSGISSSVTASGLVFTAGLVSPAVLAGETRDFAGQVDDVLAFLDEVLAECGVHRGSVVRIEAFLGDRRDHPIWDAKFRERWPQSPPARTTLSLDLVPAGVSFELQAVAVKGQES</sequence>
<dbReference type="InterPro" id="IPR006175">
    <property type="entry name" value="YjgF/YER057c/UK114"/>
</dbReference>
<dbReference type="CDD" id="cd00448">
    <property type="entry name" value="YjgF_YER057c_UK114_family"/>
    <property type="match status" value="1"/>
</dbReference>
<dbReference type="Gene3D" id="3.30.1330.40">
    <property type="entry name" value="RutC-like"/>
    <property type="match status" value="1"/>
</dbReference>
<gene>
    <name evidence="1" type="ORF">GKO32_21770</name>
</gene>
<evidence type="ECO:0000313" key="2">
    <source>
        <dbReference type="Proteomes" id="UP000440096"/>
    </source>
</evidence>
<dbReference type="SUPFAM" id="SSF55298">
    <property type="entry name" value="YjgF-like"/>
    <property type="match status" value="1"/>
</dbReference>
<dbReference type="OrthoDB" id="9799840at2"/>
<comment type="caution">
    <text evidence="1">The sequence shown here is derived from an EMBL/GenBank/DDBJ whole genome shotgun (WGS) entry which is preliminary data.</text>
</comment>
<name>A0A6N7Z4Z7_9PSEU</name>
<dbReference type="Proteomes" id="UP000440096">
    <property type="component" value="Unassembled WGS sequence"/>
</dbReference>
<keyword evidence="2" id="KW-1185">Reference proteome</keyword>
<proteinExistence type="predicted"/>
<accession>A0A6N7Z4Z7</accession>
<dbReference type="EMBL" id="WMBA01000036">
    <property type="protein sequence ID" value="MTD56579.1"/>
    <property type="molecule type" value="Genomic_DNA"/>
</dbReference>
<evidence type="ECO:0008006" key="3">
    <source>
        <dbReference type="Google" id="ProtNLM"/>
    </source>
</evidence>
<dbReference type="InterPro" id="IPR035959">
    <property type="entry name" value="RutC-like_sf"/>
</dbReference>
<protein>
    <recommendedName>
        <fullName evidence="3">RidA family protein</fullName>
    </recommendedName>
</protein>
<dbReference type="RefSeq" id="WP_154758738.1">
    <property type="nucleotide sequence ID" value="NZ_WMBA01000036.1"/>
</dbReference>
<organism evidence="1 2">
    <name type="scientific">Amycolatopsis pithecellobii</name>
    <dbReference type="NCBI Taxonomy" id="664692"/>
    <lineage>
        <taxon>Bacteria</taxon>
        <taxon>Bacillati</taxon>
        <taxon>Actinomycetota</taxon>
        <taxon>Actinomycetes</taxon>
        <taxon>Pseudonocardiales</taxon>
        <taxon>Pseudonocardiaceae</taxon>
        <taxon>Amycolatopsis</taxon>
    </lineage>
</organism>
<evidence type="ECO:0000313" key="1">
    <source>
        <dbReference type="EMBL" id="MTD56579.1"/>
    </source>
</evidence>